<name>W4K6G5_HETIT</name>
<reference evidence="2 3" key="1">
    <citation type="journal article" date="2012" name="New Phytol.">
        <title>Insight into trade-off between wood decay and parasitism from the genome of a fungal forest pathogen.</title>
        <authorList>
            <person name="Olson A."/>
            <person name="Aerts A."/>
            <person name="Asiegbu F."/>
            <person name="Belbahri L."/>
            <person name="Bouzid O."/>
            <person name="Broberg A."/>
            <person name="Canback B."/>
            <person name="Coutinho P.M."/>
            <person name="Cullen D."/>
            <person name="Dalman K."/>
            <person name="Deflorio G."/>
            <person name="van Diepen L.T."/>
            <person name="Dunand C."/>
            <person name="Duplessis S."/>
            <person name="Durling M."/>
            <person name="Gonthier P."/>
            <person name="Grimwood J."/>
            <person name="Fossdal C.G."/>
            <person name="Hansson D."/>
            <person name="Henrissat B."/>
            <person name="Hietala A."/>
            <person name="Himmelstrand K."/>
            <person name="Hoffmeister D."/>
            <person name="Hogberg N."/>
            <person name="James T.Y."/>
            <person name="Karlsson M."/>
            <person name="Kohler A."/>
            <person name="Kues U."/>
            <person name="Lee Y.H."/>
            <person name="Lin Y.C."/>
            <person name="Lind M."/>
            <person name="Lindquist E."/>
            <person name="Lombard V."/>
            <person name="Lucas S."/>
            <person name="Lunden K."/>
            <person name="Morin E."/>
            <person name="Murat C."/>
            <person name="Park J."/>
            <person name="Raffaello T."/>
            <person name="Rouze P."/>
            <person name="Salamov A."/>
            <person name="Schmutz J."/>
            <person name="Solheim H."/>
            <person name="Stahlberg J."/>
            <person name="Velez H."/>
            <person name="de Vries R.P."/>
            <person name="Wiebenga A."/>
            <person name="Woodward S."/>
            <person name="Yakovlev I."/>
            <person name="Garbelotto M."/>
            <person name="Martin F."/>
            <person name="Grigoriev I.V."/>
            <person name="Stenlid J."/>
        </authorList>
    </citation>
    <scope>NUCLEOTIDE SEQUENCE [LARGE SCALE GENOMIC DNA]</scope>
    <source>
        <strain evidence="2 3">TC 32-1</strain>
    </source>
</reference>
<gene>
    <name evidence="2" type="ORF">HETIRDRAFT_320307</name>
</gene>
<dbReference type="HOGENOM" id="CLU_1901196_0_0_1"/>
<dbReference type="Gene3D" id="3.30.160.60">
    <property type="entry name" value="Classic Zinc Finger"/>
    <property type="match status" value="1"/>
</dbReference>
<evidence type="ECO:0000256" key="1">
    <source>
        <dbReference type="SAM" id="MobiDB-lite"/>
    </source>
</evidence>
<dbReference type="GeneID" id="20670658"/>
<dbReference type="InParanoid" id="W4K6G5"/>
<accession>W4K6G5</accession>
<dbReference type="RefSeq" id="XP_009547382.1">
    <property type="nucleotide sequence ID" value="XM_009549087.1"/>
</dbReference>
<keyword evidence="3" id="KW-1185">Reference proteome</keyword>
<dbReference type="EMBL" id="KI925459">
    <property type="protein sequence ID" value="ETW80661.1"/>
    <property type="molecule type" value="Genomic_DNA"/>
</dbReference>
<dbReference type="KEGG" id="hir:HETIRDRAFT_320307"/>
<proteinExistence type="predicted"/>
<feature type="region of interest" description="Disordered" evidence="1">
    <location>
        <begin position="45"/>
        <end position="67"/>
    </location>
</feature>
<dbReference type="Proteomes" id="UP000030671">
    <property type="component" value="Unassembled WGS sequence"/>
</dbReference>
<protein>
    <submittedName>
        <fullName evidence="2">Uncharacterized protein</fullName>
    </submittedName>
</protein>
<sequence length="154" mass="17287">MGPRKHDAPGYEDNVLKHNTNISKTTNSMGDVLETGSIPDTILVSEQGAPLSRSTSDAQDDNGRQGQTCFESAKHQCKEYKQGFNRKQYYVRHLGGVGHKQRTRSEGEQGTIEASCPSKCTEAGCVNAYTRDDALKRHMRRVDQRARWVEGEDW</sequence>
<evidence type="ECO:0000313" key="2">
    <source>
        <dbReference type="EMBL" id="ETW80661.1"/>
    </source>
</evidence>
<dbReference type="AlphaFoldDB" id="W4K6G5"/>
<organism evidence="2 3">
    <name type="scientific">Heterobasidion irregulare (strain TC 32-1)</name>
    <dbReference type="NCBI Taxonomy" id="747525"/>
    <lineage>
        <taxon>Eukaryota</taxon>
        <taxon>Fungi</taxon>
        <taxon>Dikarya</taxon>
        <taxon>Basidiomycota</taxon>
        <taxon>Agaricomycotina</taxon>
        <taxon>Agaricomycetes</taxon>
        <taxon>Russulales</taxon>
        <taxon>Bondarzewiaceae</taxon>
        <taxon>Heterobasidion</taxon>
        <taxon>Heterobasidion annosum species complex</taxon>
    </lineage>
</organism>
<evidence type="ECO:0000313" key="3">
    <source>
        <dbReference type="Proteomes" id="UP000030671"/>
    </source>
</evidence>